<evidence type="ECO:0000313" key="3">
    <source>
        <dbReference type="Proteomes" id="UP000091857"/>
    </source>
</evidence>
<feature type="region of interest" description="Disordered" evidence="1">
    <location>
        <begin position="1287"/>
        <end position="1315"/>
    </location>
</feature>
<dbReference type="PANTHER" id="PTHR31267">
    <property type="entry name" value="DENTIN SIALOPHOSPHOPROTEIN-LIKE PROTEIN"/>
    <property type="match status" value="1"/>
</dbReference>
<feature type="compositionally biased region" description="Polar residues" evidence="1">
    <location>
        <begin position="1287"/>
        <end position="1302"/>
    </location>
</feature>
<gene>
    <name evidence="2" type="ORF">MANES_14G084600v8</name>
</gene>
<dbReference type="Gramene" id="Manes.14G084600.13.v8.1">
    <property type="protein sequence ID" value="Manes.14G084600.13.v8.1.CDS"/>
    <property type="gene ID" value="Manes.14G084600.v8.1"/>
</dbReference>
<feature type="compositionally biased region" description="Low complexity" evidence="1">
    <location>
        <begin position="1070"/>
        <end position="1081"/>
    </location>
</feature>
<feature type="compositionally biased region" description="Basic and acidic residues" evidence="1">
    <location>
        <begin position="825"/>
        <end position="839"/>
    </location>
</feature>
<organism evidence="2 3">
    <name type="scientific">Manihot esculenta</name>
    <name type="common">Cassava</name>
    <name type="synonym">Jatropha manihot</name>
    <dbReference type="NCBI Taxonomy" id="3983"/>
    <lineage>
        <taxon>Eukaryota</taxon>
        <taxon>Viridiplantae</taxon>
        <taxon>Streptophyta</taxon>
        <taxon>Embryophyta</taxon>
        <taxon>Tracheophyta</taxon>
        <taxon>Spermatophyta</taxon>
        <taxon>Magnoliopsida</taxon>
        <taxon>eudicotyledons</taxon>
        <taxon>Gunneridae</taxon>
        <taxon>Pentapetalae</taxon>
        <taxon>rosids</taxon>
        <taxon>fabids</taxon>
        <taxon>Malpighiales</taxon>
        <taxon>Euphorbiaceae</taxon>
        <taxon>Crotonoideae</taxon>
        <taxon>Manihoteae</taxon>
        <taxon>Manihot</taxon>
    </lineage>
</organism>
<feature type="compositionally biased region" description="Polar residues" evidence="1">
    <location>
        <begin position="651"/>
        <end position="671"/>
    </location>
</feature>
<accession>A0A2C9UKZ0</accession>
<evidence type="ECO:0000313" key="2">
    <source>
        <dbReference type="EMBL" id="OAY31114.1"/>
    </source>
</evidence>
<dbReference type="Gramene" id="Manes.14G084600.2.v8.1">
    <property type="protein sequence ID" value="Manes.14G084600.2.v8.1.CDS"/>
    <property type="gene ID" value="Manes.14G084600.v8.1"/>
</dbReference>
<name>A0A2C9UKZ0_MANES</name>
<protein>
    <submittedName>
        <fullName evidence="2">Uncharacterized protein</fullName>
    </submittedName>
</protein>
<feature type="region of interest" description="Disordered" evidence="1">
    <location>
        <begin position="1240"/>
        <end position="1265"/>
    </location>
</feature>
<feature type="compositionally biased region" description="Low complexity" evidence="1">
    <location>
        <begin position="1138"/>
        <end position="1147"/>
    </location>
</feature>
<dbReference type="Gramene" id="Manes.14G084600.10.v8.1">
    <property type="protein sequence ID" value="Manes.14G084600.10.v8.1.CDS"/>
    <property type="gene ID" value="Manes.14G084600.v8.1"/>
</dbReference>
<feature type="region of interest" description="Disordered" evidence="1">
    <location>
        <begin position="404"/>
        <end position="444"/>
    </location>
</feature>
<dbReference type="Gramene" id="Manes.14G084600.6.v8.1">
    <property type="protein sequence ID" value="Manes.14G084600.6.v8.1.CDS"/>
    <property type="gene ID" value="Manes.14G084600.v8.1"/>
</dbReference>
<dbReference type="Gramene" id="Manes.14G084600.9.v8.1">
    <property type="protein sequence ID" value="Manes.14G084600.9.v8.1.CDS"/>
    <property type="gene ID" value="Manes.14G084600.v8.1"/>
</dbReference>
<feature type="compositionally biased region" description="Polar residues" evidence="1">
    <location>
        <begin position="840"/>
        <end position="849"/>
    </location>
</feature>
<dbReference type="Gramene" id="Manes.14G084600.14.v8.1">
    <property type="protein sequence ID" value="Manes.14G084600.14.v8.1.CDS"/>
    <property type="gene ID" value="Manes.14G084600.v8.1"/>
</dbReference>
<dbReference type="OrthoDB" id="1630099at2759"/>
<feature type="region of interest" description="Disordered" evidence="1">
    <location>
        <begin position="592"/>
        <end position="677"/>
    </location>
</feature>
<sequence>MPGNEVGDRIHNFFGQENLSRGEHRSEVVDGTWPVLVNNPWAGSQRHIGTSFSNLKNHSLQQSADSERVHGGQSSNVQHGVNFSQSILRPEFTRSQSQNQQPTLNGYVHGNQTLQTRHNDTNFLGVDLEPDQCNLTSRGFSILDAQLGSSPELHKKSSVRMDFNESPVNFDFLGGQQQISSQHPGMFQSLPRQQSGIRDMQLLQQQVMLKQMHEIQRQQQLQKQQLQQQDVGQLNSVKQVSLFAKQGAGCHPSTLVNGIPVHDASNCLWQPELMAANTNWLQRGMSQAMQGSSSGLMFSPEHGQALPLTGMIPQQVDQSLYGVPISGTRVAPRQYSPVQMDKSTIQHISGSSNAFSGDQYAGFSDLSGMQDSTLASRQGYQGKNMIETAASQGLVGGLNLENLQRVGPHQSSGPGQDFHGRLDVGGSSETSLQKTAMQVAPSQNAATLDPTEERILFGEDDNLWEAFGRGTSIGSGGFNMVESTDLLGAFPSLQSGSWSALMQSAVAETSSADTGLQEEWKGLTFQGNIPLAENQQTPTVNDSGKQQSTGVDNKLQAASVPNARPYTMNDGTNSGINNYINMPEVKQSGEWREKLHAGSSQRSVQPFSGEGTKWLDCNPLQKPVSEGSHNYEKGAQASDAGPKAKNGSGPSGSLTNHLSIYSSNTGNQPGTKPNDWNFVDSVAAATGSVLKNQVNENTLRASHSTEWKTPMLMGYGAVTWKTDSVSNSIAELEHPKSTTGSPQVNKEDSNLKDIANLPDSSAVWANQERSQQLPHGNSIDIWKHVGSSVNPKEREFPGKYQSRMDKSCQVFASSGNSNLGNGAVETHDFSDTKESKTDSFHNVSNRTPSVSGVREKSWLDANDSLTLSEEKLKSSVHVGRKPSGVRKFQYHPMGDLDADVEPSYGAKYVTHPQSTPVQVSQGLKGHDHGGIGNSKFPVQIARNSVELDKLHFARQGETKGSDEMSAKSIFLVSELGAFTSSDRAVSNYATSKTTPSSQTMLELLHKVDQSREHGNAAHFSTPDCYKSSEMHDIKNSNGSVHLRKNQAPASQGFGLQLAPPSQPLPCQDHASSSQSPSQANNCLSSTCVSSEVGEKGHGWMASTSSVQGSPHEMSQVEVRKNISASSGQTSKNTQGKLSDALSPSSSYSKRHIHNMHMHDMGTCAMTTDSVNAYYDRFASQSKQMSETFQRAHSGQSALASVPEMSRSHDDVTYSGEIHKLSNNNQSSKKDSAQQFPVLEAAPAPQGSNISGTSQENSSAARMSGTEWTSVSTRQCSFDTQAFKALSNIQSNNDSETTSSTPQKLEGHGLQTVRSDPSGAYSVHSCGFVGKEQATKGDPCQQVSPDNDHLQKTMSLSEGKESVANCLTDTSLANPASTQREIEAFGRSLRSNNILHQNYLLLHQVQHMEIEDVDPDNRSLKRCKRPDVAVDAQQIGSPGGQQLYGHNMVTDASTNCASVPTGDSKMLSFSARLADVRDTNMPCQDILRLGQNDTQNFANSSAVPVRTEQSQISPQMAPSWFDQYGTFKNGQTLPLHDAQKNVSMKMKTWELPFAVGRPSNSLHCHGPLEQENVIASQHSILQKSSTMEPLANENLSSPQLIHHDAGDVSLVAVRPKKRKTDTSELIPWNKQVAIGLQRLSIISSAEVDWSRATNRLTEKVEDETEMVEDVPPAFRSKRRLILTTQLMQLLIHPPLASILSADATSHYESVIHFLARSTLGDACSTLSCAGSDTSGPSSSGNILPLKLNTSERINNQYFSKVVEDLISRARKLENDLLRLDKKASVLDLRVECQELEKYSVINRFAKFHGRGQADGADTSSSSDALQKSSCLQRYVTALPMPRNLPDRVQCFSL</sequence>
<dbReference type="Gramene" id="Manes.14G084600.12.v8.1">
    <property type="protein sequence ID" value="Manes.14G084600.12.v8.1.CDS"/>
    <property type="gene ID" value="Manes.14G084600.v8.1"/>
</dbReference>
<dbReference type="Proteomes" id="UP000091857">
    <property type="component" value="Chromosome 14"/>
</dbReference>
<feature type="region of interest" description="Disordered" evidence="1">
    <location>
        <begin position="1098"/>
        <end position="1147"/>
    </location>
</feature>
<evidence type="ECO:0000256" key="1">
    <source>
        <dbReference type="SAM" id="MobiDB-lite"/>
    </source>
</evidence>
<dbReference type="STRING" id="3983.A0A2C9UKZ0"/>
<feature type="compositionally biased region" description="Polar residues" evidence="1">
    <location>
        <begin position="427"/>
        <end position="444"/>
    </location>
</feature>
<comment type="caution">
    <text evidence="2">The sequence shown here is derived from an EMBL/GenBank/DDBJ whole genome shotgun (WGS) entry which is preliminary data.</text>
</comment>
<feature type="compositionally biased region" description="Polar residues" evidence="1">
    <location>
        <begin position="1245"/>
        <end position="1265"/>
    </location>
</feature>
<dbReference type="Gramene" id="Manes.14G084600.11.v8.1">
    <property type="protein sequence ID" value="Manes.14G084600.11.v8.1.CDS"/>
    <property type="gene ID" value="Manes.14G084600.v8.1"/>
</dbReference>
<reference evidence="3" key="1">
    <citation type="journal article" date="2016" name="Nat. Biotechnol.">
        <title>Sequencing wild and cultivated cassava and related species reveals extensive interspecific hybridization and genetic diversity.</title>
        <authorList>
            <person name="Bredeson J.V."/>
            <person name="Lyons J.B."/>
            <person name="Prochnik S.E."/>
            <person name="Wu G.A."/>
            <person name="Ha C.M."/>
            <person name="Edsinger-Gonzales E."/>
            <person name="Grimwood J."/>
            <person name="Schmutz J."/>
            <person name="Rabbi I.Y."/>
            <person name="Egesi C."/>
            <person name="Nauluvula P."/>
            <person name="Lebot V."/>
            <person name="Ndunguru J."/>
            <person name="Mkamilo G."/>
            <person name="Bart R.S."/>
            <person name="Setter T.L."/>
            <person name="Gleadow R.M."/>
            <person name="Kulakow P."/>
            <person name="Ferguson M.E."/>
            <person name="Rounsley S."/>
            <person name="Rokhsar D.S."/>
        </authorList>
    </citation>
    <scope>NUCLEOTIDE SEQUENCE [LARGE SCALE GENOMIC DNA]</scope>
    <source>
        <strain evidence="3">cv. AM560-2</strain>
    </source>
</reference>
<dbReference type="Gramene" id="Manes.14G084600.5.v8.1">
    <property type="protein sequence ID" value="Manes.14G084600.5.v8.1.CDS"/>
    <property type="gene ID" value="Manes.14G084600.v8.1"/>
</dbReference>
<keyword evidence="3" id="KW-1185">Reference proteome</keyword>
<feature type="region of interest" description="Disordered" evidence="1">
    <location>
        <begin position="817"/>
        <end position="849"/>
    </location>
</feature>
<dbReference type="PANTHER" id="PTHR31267:SF7">
    <property type="entry name" value="DENTIN SIALOPHOSPHOPROTEIN-LIKE PROTEIN"/>
    <property type="match status" value="1"/>
</dbReference>
<proteinExistence type="predicted"/>
<feature type="region of interest" description="Disordered" evidence="1">
    <location>
        <begin position="1051"/>
        <end position="1083"/>
    </location>
</feature>
<feature type="compositionally biased region" description="Polar residues" evidence="1">
    <location>
        <begin position="1122"/>
        <end position="1136"/>
    </location>
</feature>
<dbReference type="EMBL" id="CM004400">
    <property type="protein sequence ID" value="OAY31114.1"/>
    <property type="molecule type" value="Genomic_DNA"/>
</dbReference>